<dbReference type="InParanoid" id="A0A3Q7EXA1"/>
<reference evidence="1" key="1">
    <citation type="journal article" date="2012" name="Nature">
        <title>The tomato genome sequence provides insights into fleshy fruit evolution.</title>
        <authorList>
            <consortium name="Tomato Genome Consortium"/>
        </authorList>
    </citation>
    <scope>NUCLEOTIDE SEQUENCE [LARGE SCALE GENOMIC DNA]</scope>
    <source>
        <strain evidence="1">cv. Heinz 1706</strain>
    </source>
</reference>
<evidence type="ECO:0000313" key="1">
    <source>
        <dbReference type="EnsemblPlants" id="Solyc02g032020.2.1"/>
    </source>
</evidence>
<proteinExistence type="predicted"/>
<reference evidence="1" key="2">
    <citation type="submission" date="2019-01" db="UniProtKB">
        <authorList>
            <consortium name="EnsemblPlants"/>
        </authorList>
    </citation>
    <scope>IDENTIFICATION</scope>
    <source>
        <strain evidence="1">cv. Heinz 1706</strain>
    </source>
</reference>
<protein>
    <submittedName>
        <fullName evidence="1">Uncharacterized protein</fullName>
    </submittedName>
</protein>
<evidence type="ECO:0000313" key="2">
    <source>
        <dbReference type="Proteomes" id="UP000004994"/>
    </source>
</evidence>
<name>A0A3Q7EXA1_SOLLC</name>
<dbReference type="PaxDb" id="4081-Solyc02g032020.1.1"/>
<dbReference type="Proteomes" id="UP000004994">
    <property type="component" value="Chromosome 2"/>
</dbReference>
<dbReference type="AlphaFoldDB" id="A0A3Q7EXA1"/>
<accession>A0A3Q7EXA1</accession>
<keyword evidence="2" id="KW-1185">Reference proteome</keyword>
<sequence>MTFDEQQMALGCEYVHIFSSSKAEYKSN</sequence>
<dbReference type="EnsemblPlants" id="Solyc02g032020.2.1">
    <property type="protein sequence ID" value="Solyc02g032020.2.1"/>
    <property type="gene ID" value="Solyc02g032020.2"/>
</dbReference>
<dbReference type="Gramene" id="Solyc02g032020.2.1">
    <property type="protein sequence ID" value="Solyc02g032020.2.1"/>
    <property type="gene ID" value="Solyc02g032020.2"/>
</dbReference>
<organism evidence="1">
    <name type="scientific">Solanum lycopersicum</name>
    <name type="common">Tomato</name>
    <name type="synonym">Lycopersicon esculentum</name>
    <dbReference type="NCBI Taxonomy" id="4081"/>
    <lineage>
        <taxon>Eukaryota</taxon>
        <taxon>Viridiplantae</taxon>
        <taxon>Streptophyta</taxon>
        <taxon>Embryophyta</taxon>
        <taxon>Tracheophyta</taxon>
        <taxon>Spermatophyta</taxon>
        <taxon>Magnoliopsida</taxon>
        <taxon>eudicotyledons</taxon>
        <taxon>Gunneridae</taxon>
        <taxon>Pentapetalae</taxon>
        <taxon>asterids</taxon>
        <taxon>lamiids</taxon>
        <taxon>Solanales</taxon>
        <taxon>Solanaceae</taxon>
        <taxon>Solanoideae</taxon>
        <taxon>Solaneae</taxon>
        <taxon>Solanum</taxon>
        <taxon>Solanum subgen. Lycopersicon</taxon>
    </lineage>
</organism>